<evidence type="ECO:0000313" key="3">
    <source>
        <dbReference type="Proteomes" id="UP000831151"/>
    </source>
</evidence>
<gene>
    <name evidence="2" type="ORF">M1R53_02370</name>
</gene>
<dbReference type="RefSeq" id="WP_249242942.1">
    <property type="nucleotide sequence ID" value="NZ_CP096649.1"/>
</dbReference>
<dbReference type="AlphaFoldDB" id="A0A9E7DKD5"/>
<dbReference type="KEGG" id="fms:M1R53_02370"/>
<keyword evidence="3" id="KW-1185">Reference proteome</keyword>
<reference evidence="2" key="1">
    <citation type="submission" date="2022-04" db="EMBL/GenBank/DDBJ databases">
        <title>Complete genome sequences of Ezakiella coagulans and Fenollaria massiliensis.</title>
        <authorList>
            <person name="France M.T."/>
            <person name="Clifford J."/>
            <person name="Narina S."/>
            <person name="Rutt L."/>
            <person name="Ravel J."/>
        </authorList>
    </citation>
    <scope>NUCLEOTIDE SEQUENCE</scope>
    <source>
        <strain evidence="2">C0061C2</strain>
    </source>
</reference>
<dbReference type="EMBL" id="CP096649">
    <property type="protein sequence ID" value="UQK59525.1"/>
    <property type="molecule type" value="Genomic_DNA"/>
</dbReference>
<organism evidence="2 3">
    <name type="scientific">Fenollaria massiliensis</name>
    <dbReference type="NCBI Taxonomy" id="938288"/>
    <lineage>
        <taxon>Bacteria</taxon>
        <taxon>Bacillati</taxon>
        <taxon>Bacillota</taxon>
        <taxon>Clostridia</taxon>
        <taxon>Eubacteriales</taxon>
        <taxon>Fenollaria</taxon>
    </lineage>
</organism>
<proteinExistence type="predicted"/>
<dbReference type="InterPro" id="IPR011990">
    <property type="entry name" value="TPR-like_helical_dom_sf"/>
</dbReference>
<protein>
    <recommendedName>
        <fullName evidence="4">Tetratricopeptide repeat protein</fullName>
    </recommendedName>
</protein>
<dbReference type="Proteomes" id="UP000831151">
    <property type="component" value="Chromosome"/>
</dbReference>
<sequence>MNIDSFKYLLSEIFFIDLKDERGAFKKNVDYPVLIKDMRNIVKENKEDIDAKLFLKAMPIVLALDNSFKHKAVYEDVIKNVKDFDKFLLHEALNEDTDIEIRLIYAHYLKENYDDINYVYLYVSLLEEKYKDKAIDEAIEIFEKIYLNNKEAKYALYKLGYYYRFKKDYIRSKAYFEKYLKLENELEKKEEVEGILSLDYEEYKIELAEYFIGVKKFREAYDILIENIDNAKDDRVFYYLSVVMTMTGNFKEALDYAIEASKDRQSAQYMDQLAISNYNSGNLDSAIAILEKQMKKEDYTPSTKEYLEKMKEQRDMMNK</sequence>
<accession>A0A9E7DKD5</accession>
<evidence type="ECO:0008006" key="4">
    <source>
        <dbReference type="Google" id="ProtNLM"/>
    </source>
</evidence>
<evidence type="ECO:0000256" key="1">
    <source>
        <dbReference type="SAM" id="Coils"/>
    </source>
</evidence>
<feature type="coiled-coil region" evidence="1">
    <location>
        <begin position="172"/>
        <end position="234"/>
    </location>
</feature>
<dbReference type="Gene3D" id="1.25.40.10">
    <property type="entry name" value="Tetratricopeptide repeat domain"/>
    <property type="match status" value="2"/>
</dbReference>
<name>A0A9E7DKD5_9FIRM</name>
<keyword evidence="1" id="KW-0175">Coiled coil</keyword>
<dbReference type="SUPFAM" id="SSF48452">
    <property type="entry name" value="TPR-like"/>
    <property type="match status" value="1"/>
</dbReference>
<evidence type="ECO:0000313" key="2">
    <source>
        <dbReference type="EMBL" id="UQK59525.1"/>
    </source>
</evidence>